<keyword evidence="8 13" id="KW-0411">Iron-sulfur</keyword>
<gene>
    <name evidence="15" type="ORF">AQUCO_01600227v1</name>
</gene>
<dbReference type="InterPro" id="IPR035584">
    <property type="entry name" value="PurF_N"/>
</dbReference>
<evidence type="ECO:0000256" key="1">
    <source>
        <dbReference type="ARBA" id="ARBA00005209"/>
    </source>
</evidence>
<organism evidence="15 16">
    <name type="scientific">Aquilegia coerulea</name>
    <name type="common">Rocky mountain columbine</name>
    <dbReference type="NCBI Taxonomy" id="218851"/>
    <lineage>
        <taxon>Eukaryota</taxon>
        <taxon>Viridiplantae</taxon>
        <taxon>Streptophyta</taxon>
        <taxon>Embryophyta</taxon>
        <taxon>Tracheophyta</taxon>
        <taxon>Spermatophyta</taxon>
        <taxon>Magnoliopsida</taxon>
        <taxon>Ranunculales</taxon>
        <taxon>Ranunculaceae</taxon>
        <taxon>Thalictroideae</taxon>
        <taxon>Aquilegia</taxon>
    </lineage>
</organism>
<evidence type="ECO:0000256" key="2">
    <source>
        <dbReference type="ARBA" id="ARBA00010138"/>
    </source>
</evidence>
<dbReference type="NCBIfam" id="TIGR01134">
    <property type="entry name" value="purF"/>
    <property type="match status" value="1"/>
</dbReference>
<dbReference type="STRING" id="218851.A0A2G5DQQ0"/>
<dbReference type="InterPro" id="IPR000836">
    <property type="entry name" value="PRTase_dom"/>
</dbReference>
<keyword evidence="12" id="KW-0460">Magnesium</keyword>
<dbReference type="Gene3D" id="3.60.20.10">
    <property type="entry name" value="Glutamine Phosphoribosylpyrophosphate, subunit 1, domain 1"/>
    <property type="match status" value="1"/>
</dbReference>
<keyword evidence="7" id="KW-0315">Glutamine amidotransferase</keyword>
<accession>A0A2G5DQQ0</accession>
<evidence type="ECO:0000256" key="13">
    <source>
        <dbReference type="PIRSR" id="PIRSR000485-3"/>
    </source>
</evidence>
<dbReference type="Proteomes" id="UP000230069">
    <property type="component" value="Unassembled WGS sequence"/>
</dbReference>
<evidence type="ECO:0000256" key="8">
    <source>
        <dbReference type="ARBA" id="ARBA00023014"/>
    </source>
</evidence>
<evidence type="ECO:0000313" key="16">
    <source>
        <dbReference type="Proteomes" id="UP000230069"/>
    </source>
</evidence>
<dbReference type="AlphaFoldDB" id="A0A2G5DQQ0"/>
<evidence type="ECO:0000256" key="6">
    <source>
        <dbReference type="ARBA" id="ARBA00022755"/>
    </source>
</evidence>
<dbReference type="GO" id="GO:0046872">
    <property type="term" value="F:metal ion binding"/>
    <property type="evidence" value="ECO:0007669"/>
    <property type="project" value="UniProtKB-KW"/>
</dbReference>
<keyword evidence="4 10" id="KW-0328">Glycosyltransferase</keyword>
<feature type="domain" description="Glutamine amidotransferase type-2" evidence="14">
    <location>
        <begin position="76"/>
        <end position="295"/>
    </location>
</feature>
<feature type="binding site" evidence="13">
    <location>
        <position position="510"/>
    </location>
    <ligand>
        <name>[4Fe-4S] cluster</name>
        <dbReference type="ChEBI" id="CHEBI:49883"/>
    </ligand>
</feature>
<evidence type="ECO:0000256" key="10">
    <source>
        <dbReference type="PIRNR" id="PIRNR000485"/>
    </source>
</evidence>
<comment type="pathway">
    <text evidence="1 10">Purine metabolism; IMP biosynthesis via de novo pathway; N(1)-(5-phospho-D-ribosyl)glycinamide from 5-phospho-alpha-D-ribose 1-diphosphate: step 1/2.</text>
</comment>
<dbReference type="CDD" id="cd06223">
    <property type="entry name" value="PRTases_typeI"/>
    <property type="match status" value="1"/>
</dbReference>
<feature type="binding site" evidence="12">
    <location>
        <position position="358"/>
    </location>
    <ligand>
        <name>Mg(2+)</name>
        <dbReference type="ChEBI" id="CHEBI:18420"/>
    </ligand>
</feature>
<dbReference type="HAMAP" id="MF_01931">
    <property type="entry name" value="PurF"/>
    <property type="match status" value="1"/>
</dbReference>
<dbReference type="PROSITE" id="PS51278">
    <property type="entry name" value="GATASE_TYPE_2"/>
    <property type="match status" value="1"/>
</dbReference>
<comment type="cofactor">
    <cofactor evidence="13">
        <name>[4Fe-4S] cluster</name>
        <dbReference type="ChEBI" id="CHEBI:49883"/>
    </cofactor>
    <text evidence="13">Binds 1 [4Fe-4S] cluster per subunit.</text>
</comment>
<dbReference type="GO" id="GO:0006189">
    <property type="term" value="P:'de novo' IMP biosynthetic process"/>
    <property type="evidence" value="ECO:0007669"/>
    <property type="project" value="UniProtKB-UniPathway"/>
</dbReference>
<dbReference type="SUPFAM" id="SSF56235">
    <property type="entry name" value="N-terminal nucleophile aminohydrolases (Ntn hydrolases)"/>
    <property type="match status" value="1"/>
</dbReference>
<feature type="binding site" evidence="13">
    <location>
        <position position="457"/>
    </location>
    <ligand>
        <name>[4Fe-4S] cluster</name>
        <dbReference type="ChEBI" id="CHEBI:49883"/>
    </ligand>
</feature>
<dbReference type="EMBL" id="KZ305033">
    <property type="protein sequence ID" value="PIA45842.1"/>
    <property type="molecule type" value="Genomic_DNA"/>
</dbReference>
<dbReference type="InterPro" id="IPR029057">
    <property type="entry name" value="PRTase-like"/>
</dbReference>
<dbReference type="Gene3D" id="3.40.50.2020">
    <property type="match status" value="1"/>
</dbReference>
<keyword evidence="16" id="KW-1185">Reference proteome</keyword>
<sequence length="522" mass="57645">MATTHISSLTLSPRKPFLSSQPFYRRSLYVLRPSFSKILHLSHNTYFKKTSESIVSASYLDDQYSDNDEKELREECGVVGVYGDPDASRLCCDALRSIQHRGQEGAGIVTAHNKVLYPITGVGLVRDVFDESKLGQLPGEMGIGHVRYSTTGVSMLQNVQPFVSESQLGHVAVAHNGNLTNYEKLKKMLQEKGCIFNTCSDTEVVLRLIDISEKATFVLQIIDACKQLVGAYSLVFLTKDKLVAVRDPRGFRPLVMGRKSNGSVVFASETCALDIIHATYEREVKPGEVIVVDKDGIQTCFLFPQLERSCCSFEPIYFSWHNSKVFGLSVHDFRYEAGIRLATESPVDCDIVIPVPNSGVIAAEGYAFKSGIPYAMGLHCRPDSGRTFIQPTQERRDIGVKRKLTPDPSVLEGKRVVAVDDSIVRGTTAPQIVRMIREAGAKEVHMRIACPPIIGPCLYGVNIKSSELLANGKTVEEMRQFIGCDSLAFLSLESLKNCLGDDSSGFCKGCFTKEYPIPLSED</sequence>
<keyword evidence="5 10" id="KW-0808">Transferase</keyword>
<evidence type="ECO:0000256" key="3">
    <source>
        <dbReference type="ARBA" id="ARBA00011941"/>
    </source>
</evidence>
<dbReference type="InParanoid" id="A0A2G5DQQ0"/>
<proteinExistence type="inferred from homology"/>
<dbReference type="InterPro" id="IPR005854">
    <property type="entry name" value="PurF"/>
</dbReference>
<feature type="binding site" evidence="12">
    <location>
        <position position="420"/>
    </location>
    <ligand>
        <name>Mg(2+)</name>
        <dbReference type="ChEBI" id="CHEBI:18420"/>
    </ligand>
</feature>
<keyword evidence="13" id="KW-0408">Iron</keyword>
<dbReference type="EC" id="2.4.2.14" evidence="3 10"/>
<comment type="cofactor">
    <cofactor evidence="12">
        <name>Mg(2+)</name>
        <dbReference type="ChEBI" id="CHEBI:18420"/>
    </cofactor>
    <text evidence="12">Binds 1 Mg(2+) ion per subunit.</text>
</comment>
<dbReference type="InterPro" id="IPR017932">
    <property type="entry name" value="GATase_2_dom"/>
</dbReference>
<dbReference type="GO" id="GO:0051536">
    <property type="term" value="F:iron-sulfur cluster binding"/>
    <property type="evidence" value="ECO:0007669"/>
    <property type="project" value="UniProtKB-KW"/>
</dbReference>
<protein>
    <recommendedName>
        <fullName evidence="3 10">Amidophosphoribosyltransferase</fullName>
        <shortName evidence="10">ATase</shortName>
        <ecNumber evidence="3 10">2.4.2.14</ecNumber>
    </recommendedName>
    <alternativeName>
        <fullName evidence="10">Glutamine phosphoribosylpyrophosphate amidotransferase</fullName>
    </alternativeName>
</protein>
<dbReference type="UniPathway" id="UPA00074">
    <property type="reaction ID" value="UER00124"/>
</dbReference>
<feature type="binding site" evidence="12">
    <location>
        <position position="421"/>
    </location>
    <ligand>
        <name>Mg(2+)</name>
        <dbReference type="ChEBI" id="CHEBI:18420"/>
    </ligand>
</feature>
<evidence type="ECO:0000256" key="4">
    <source>
        <dbReference type="ARBA" id="ARBA00022676"/>
    </source>
</evidence>
<feature type="binding site" evidence="13">
    <location>
        <position position="311"/>
    </location>
    <ligand>
        <name>[4Fe-4S] cluster</name>
        <dbReference type="ChEBI" id="CHEBI:49883"/>
    </ligand>
</feature>
<name>A0A2G5DQQ0_AQUCA</name>
<dbReference type="PIRSF" id="PIRSF000485">
    <property type="entry name" value="Amd_phspho_trans"/>
    <property type="match status" value="1"/>
</dbReference>
<dbReference type="Pfam" id="PF13537">
    <property type="entry name" value="GATase_7"/>
    <property type="match status" value="1"/>
</dbReference>
<comment type="catalytic activity">
    <reaction evidence="9 10">
        <text>5-phospho-beta-D-ribosylamine + L-glutamate + diphosphate = 5-phospho-alpha-D-ribose 1-diphosphate + L-glutamine + H2O</text>
        <dbReference type="Rhea" id="RHEA:14905"/>
        <dbReference type="ChEBI" id="CHEBI:15377"/>
        <dbReference type="ChEBI" id="CHEBI:29985"/>
        <dbReference type="ChEBI" id="CHEBI:33019"/>
        <dbReference type="ChEBI" id="CHEBI:58017"/>
        <dbReference type="ChEBI" id="CHEBI:58359"/>
        <dbReference type="ChEBI" id="CHEBI:58681"/>
        <dbReference type="EC" id="2.4.2.14"/>
    </reaction>
</comment>
<keyword evidence="12" id="KW-0479">Metal-binding</keyword>
<dbReference type="SUPFAM" id="SSF53271">
    <property type="entry name" value="PRTase-like"/>
    <property type="match status" value="1"/>
</dbReference>
<evidence type="ECO:0000256" key="9">
    <source>
        <dbReference type="ARBA" id="ARBA00048430"/>
    </source>
</evidence>
<dbReference type="PANTHER" id="PTHR11907">
    <property type="entry name" value="AMIDOPHOSPHORIBOSYLTRANSFERASE"/>
    <property type="match status" value="1"/>
</dbReference>
<evidence type="ECO:0000259" key="14">
    <source>
        <dbReference type="PROSITE" id="PS51278"/>
    </source>
</evidence>
<keyword evidence="6 10" id="KW-0658">Purine biosynthesis</keyword>
<dbReference type="InterPro" id="IPR029055">
    <property type="entry name" value="Ntn_hydrolases_N"/>
</dbReference>
<reference evidence="15 16" key="1">
    <citation type="submission" date="2017-09" db="EMBL/GenBank/DDBJ databases">
        <title>WGS assembly of Aquilegia coerulea Goldsmith.</title>
        <authorList>
            <person name="Hodges S."/>
            <person name="Kramer E."/>
            <person name="Nordborg M."/>
            <person name="Tomkins J."/>
            <person name="Borevitz J."/>
            <person name="Derieg N."/>
            <person name="Yan J."/>
            <person name="Mihaltcheva S."/>
            <person name="Hayes R.D."/>
            <person name="Rokhsar D."/>
        </authorList>
    </citation>
    <scope>NUCLEOTIDE SEQUENCE [LARGE SCALE GENOMIC DNA]</scope>
    <source>
        <strain evidence="16">cv. Goldsmith</strain>
    </source>
</reference>
<feature type="binding site" evidence="13">
    <location>
        <position position="507"/>
    </location>
    <ligand>
        <name>[4Fe-4S] cluster</name>
        <dbReference type="ChEBI" id="CHEBI:49883"/>
    </ligand>
</feature>
<evidence type="ECO:0000256" key="12">
    <source>
        <dbReference type="PIRSR" id="PIRSR000485-2"/>
    </source>
</evidence>
<dbReference type="OrthoDB" id="191723at2759"/>
<evidence type="ECO:0000313" key="15">
    <source>
        <dbReference type="EMBL" id="PIA45842.1"/>
    </source>
</evidence>
<dbReference type="GO" id="GO:0009113">
    <property type="term" value="P:purine nucleobase biosynthetic process"/>
    <property type="evidence" value="ECO:0007669"/>
    <property type="project" value="InterPro"/>
</dbReference>
<feature type="active site" description="Nucleophile" evidence="11">
    <location>
        <position position="76"/>
    </location>
</feature>
<evidence type="ECO:0000256" key="11">
    <source>
        <dbReference type="PIRSR" id="PIRSR000485-1"/>
    </source>
</evidence>
<evidence type="ECO:0000256" key="7">
    <source>
        <dbReference type="ARBA" id="ARBA00022962"/>
    </source>
</evidence>
<evidence type="ECO:0000256" key="5">
    <source>
        <dbReference type="ARBA" id="ARBA00022679"/>
    </source>
</evidence>
<dbReference type="CDD" id="cd00715">
    <property type="entry name" value="GPATase_N"/>
    <property type="match status" value="1"/>
</dbReference>
<dbReference type="GO" id="GO:0004044">
    <property type="term" value="F:amidophosphoribosyltransferase activity"/>
    <property type="evidence" value="ECO:0007669"/>
    <property type="project" value="UniProtKB-EC"/>
</dbReference>
<comment type="similarity">
    <text evidence="2 10">In the C-terminal section; belongs to the purine/pyrimidine phosphoribosyltransferase family.</text>
</comment>